<dbReference type="PANTHER" id="PTHR33371:SF4">
    <property type="entry name" value="INTERMEMBRANE PHOSPHOLIPID TRANSPORT SYSTEM BINDING PROTEIN MLAD"/>
    <property type="match status" value="1"/>
</dbReference>
<evidence type="ECO:0000313" key="3">
    <source>
        <dbReference type="EMBL" id="WGH75924.1"/>
    </source>
</evidence>
<accession>A0ABY8L3B2</accession>
<feature type="domain" description="Mce/MlaD" evidence="2">
    <location>
        <begin position="36"/>
        <end position="114"/>
    </location>
</feature>
<name>A0ABY8L3B2_9FLAO</name>
<dbReference type="EMBL" id="CP122539">
    <property type="protein sequence ID" value="WGH75924.1"/>
    <property type="molecule type" value="Genomic_DNA"/>
</dbReference>
<evidence type="ECO:0000256" key="1">
    <source>
        <dbReference type="SAM" id="Phobius"/>
    </source>
</evidence>
<dbReference type="InterPro" id="IPR003399">
    <property type="entry name" value="Mce/MlaD"/>
</dbReference>
<sequence length="321" mass="35488">MSKELKTGIVAVVIIALFIWGYNFLKGQNLFSANARHFFVEYNNINGLNEASSVTINGLKVGNVEQIFFNESPEKRGSLVVKISLNTDFKFSKNSIAKIYSASLMGGQNLAIIPKYDGEVAISGDYLKGEVESDIFSSVGEKLNPIQAKLENVLVGADSLLIGVNQVLNEESRKSLNRSVLGLEKVMSDVRKTLASVNDLIKDSKTNLNATLTNTKKITDNFTKVSDDLAKANLGESVKKLEATLTNVNDMLAKMKSGKGTLGKLMTDEKMYTNLTNASKELEELLREMKLNPKRFVHFSLFGKKPKPYNEDNNTNNENTK</sequence>
<dbReference type="Pfam" id="PF02470">
    <property type="entry name" value="MlaD"/>
    <property type="match status" value="1"/>
</dbReference>
<keyword evidence="1" id="KW-0812">Transmembrane</keyword>
<evidence type="ECO:0000259" key="2">
    <source>
        <dbReference type="Pfam" id="PF02470"/>
    </source>
</evidence>
<proteinExistence type="predicted"/>
<dbReference type="Proteomes" id="UP001232001">
    <property type="component" value="Chromosome"/>
</dbReference>
<protein>
    <submittedName>
        <fullName evidence="3">MlaD family protein</fullName>
    </submittedName>
</protein>
<organism evidence="3 4">
    <name type="scientific">Tenacibaculum tangerinum</name>
    <dbReference type="NCBI Taxonomy" id="3038772"/>
    <lineage>
        <taxon>Bacteria</taxon>
        <taxon>Pseudomonadati</taxon>
        <taxon>Bacteroidota</taxon>
        <taxon>Flavobacteriia</taxon>
        <taxon>Flavobacteriales</taxon>
        <taxon>Flavobacteriaceae</taxon>
        <taxon>Tenacibaculum</taxon>
    </lineage>
</organism>
<keyword evidence="1" id="KW-0472">Membrane</keyword>
<gene>
    <name evidence="3" type="ORF">P8625_01795</name>
</gene>
<evidence type="ECO:0000313" key="4">
    <source>
        <dbReference type="Proteomes" id="UP001232001"/>
    </source>
</evidence>
<reference evidence="3 4" key="1">
    <citation type="submission" date="2023-04" db="EMBL/GenBank/DDBJ databases">
        <title>Tenacibaculum tangerinum sp. nov., isolated from sea tidal flat of South Korea.</title>
        <authorList>
            <person name="Lee S.H."/>
            <person name="Kim J.-J."/>
        </authorList>
    </citation>
    <scope>NUCLEOTIDE SEQUENCE [LARGE SCALE GENOMIC DNA]</scope>
    <source>
        <strain evidence="3 4">GRR-S3-23</strain>
    </source>
</reference>
<keyword evidence="1" id="KW-1133">Transmembrane helix</keyword>
<feature type="transmembrane region" description="Helical" evidence="1">
    <location>
        <begin position="7"/>
        <end position="25"/>
    </location>
</feature>
<dbReference type="RefSeq" id="WP_279651795.1">
    <property type="nucleotide sequence ID" value="NZ_CP122539.1"/>
</dbReference>
<dbReference type="InterPro" id="IPR052336">
    <property type="entry name" value="MlaD_Phospholipid_Transporter"/>
</dbReference>
<keyword evidence="4" id="KW-1185">Reference proteome</keyword>
<dbReference type="PANTHER" id="PTHR33371">
    <property type="entry name" value="INTERMEMBRANE PHOSPHOLIPID TRANSPORT SYSTEM BINDING PROTEIN MLAD-RELATED"/>
    <property type="match status" value="1"/>
</dbReference>